<evidence type="ECO:0000256" key="2">
    <source>
        <dbReference type="SAM" id="Phobius"/>
    </source>
</evidence>
<dbReference type="HOGENOM" id="CLU_1186299_0_0_1"/>
<feature type="compositionally biased region" description="Basic and acidic residues" evidence="1">
    <location>
        <begin position="191"/>
        <end position="208"/>
    </location>
</feature>
<keyword evidence="2" id="KW-0812">Transmembrane</keyword>
<feature type="transmembrane region" description="Helical" evidence="2">
    <location>
        <begin position="148"/>
        <end position="169"/>
    </location>
</feature>
<dbReference type="EMBL" id="ACPB03020790">
    <property type="status" value="NOT_ANNOTATED_CDS"/>
    <property type="molecule type" value="Genomic_DNA"/>
</dbReference>
<proteinExistence type="predicted"/>
<dbReference type="Proteomes" id="UP000015103">
    <property type="component" value="Unassembled WGS sequence"/>
</dbReference>
<keyword evidence="2" id="KW-0472">Membrane</keyword>
<protein>
    <submittedName>
        <fullName evidence="3">Uncharacterized protein</fullName>
    </submittedName>
</protein>
<keyword evidence="2" id="KW-1133">Transmembrane helix</keyword>
<dbReference type="AlphaFoldDB" id="T1I338"/>
<dbReference type="VEuPathDB" id="VectorBase:RPRC010707"/>
<evidence type="ECO:0000313" key="3">
    <source>
        <dbReference type="EnsemblMetazoa" id="RPRC010707-PA"/>
    </source>
</evidence>
<dbReference type="EnsemblMetazoa" id="RPRC010707-RA">
    <property type="protein sequence ID" value="RPRC010707-PA"/>
    <property type="gene ID" value="RPRC010707"/>
</dbReference>
<organism evidence="3 4">
    <name type="scientific">Rhodnius prolixus</name>
    <name type="common">Triatomid bug</name>
    <dbReference type="NCBI Taxonomy" id="13249"/>
    <lineage>
        <taxon>Eukaryota</taxon>
        <taxon>Metazoa</taxon>
        <taxon>Ecdysozoa</taxon>
        <taxon>Arthropoda</taxon>
        <taxon>Hexapoda</taxon>
        <taxon>Insecta</taxon>
        <taxon>Pterygota</taxon>
        <taxon>Neoptera</taxon>
        <taxon>Paraneoptera</taxon>
        <taxon>Hemiptera</taxon>
        <taxon>Heteroptera</taxon>
        <taxon>Panheteroptera</taxon>
        <taxon>Cimicomorpha</taxon>
        <taxon>Reduviidae</taxon>
        <taxon>Triatominae</taxon>
        <taxon>Rhodnius</taxon>
    </lineage>
</organism>
<name>T1I338_RHOPR</name>
<dbReference type="InParanoid" id="T1I338"/>
<sequence>MEVAQQIHLDHSPVMADPPLTLKECFRTRLKMDDENYRNVLNWYKSCIKLGETKSGRQKDAYTMRLIQNLLRTSSEFFGQTRLSHETVTKIENECAKMVDIILYPSDLPRKNEVTTRCPGRCPESTEKSVKTENVDDKMTPLLKHIKWAAIAASILVLFIFLILLYFCAALKSSQNMRKCDCPCDKCDDNKGNAKIDTKNDKKQCSKTDKRKRRKYNKRVDFDDDYDDDEDVST</sequence>
<keyword evidence="4" id="KW-1185">Reference proteome</keyword>
<accession>T1I338</accession>
<dbReference type="OMA" id="ENECAKM"/>
<reference evidence="3" key="1">
    <citation type="submission" date="2015-05" db="UniProtKB">
        <authorList>
            <consortium name="EnsemblMetazoa"/>
        </authorList>
    </citation>
    <scope>IDENTIFICATION</scope>
</reference>
<evidence type="ECO:0000256" key="1">
    <source>
        <dbReference type="SAM" id="MobiDB-lite"/>
    </source>
</evidence>
<feature type="region of interest" description="Disordered" evidence="1">
    <location>
        <begin position="191"/>
        <end position="214"/>
    </location>
</feature>
<evidence type="ECO:0000313" key="4">
    <source>
        <dbReference type="Proteomes" id="UP000015103"/>
    </source>
</evidence>